<accession>A0A813BHE1</accession>
<keyword evidence="3" id="KW-1185">Reference proteome</keyword>
<evidence type="ECO:0000256" key="1">
    <source>
        <dbReference type="SAM" id="SignalP"/>
    </source>
</evidence>
<proteinExistence type="predicted"/>
<evidence type="ECO:0000313" key="2">
    <source>
        <dbReference type="EMBL" id="CAE7902429.1"/>
    </source>
</evidence>
<organism evidence="2 3">
    <name type="scientific">Symbiodinium necroappetens</name>
    <dbReference type="NCBI Taxonomy" id="1628268"/>
    <lineage>
        <taxon>Eukaryota</taxon>
        <taxon>Sar</taxon>
        <taxon>Alveolata</taxon>
        <taxon>Dinophyceae</taxon>
        <taxon>Suessiales</taxon>
        <taxon>Symbiodiniaceae</taxon>
        <taxon>Symbiodinium</taxon>
    </lineage>
</organism>
<keyword evidence="1" id="KW-0732">Signal</keyword>
<dbReference type="AlphaFoldDB" id="A0A813BHE1"/>
<dbReference type="Proteomes" id="UP000601435">
    <property type="component" value="Unassembled WGS sequence"/>
</dbReference>
<dbReference type="OrthoDB" id="10306830at2759"/>
<gene>
    <name evidence="2" type="ORF">SNEC2469_LOCUS30412</name>
</gene>
<evidence type="ECO:0000313" key="3">
    <source>
        <dbReference type="Proteomes" id="UP000601435"/>
    </source>
</evidence>
<dbReference type="EMBL" id="CAJNJA010070952">
    <property type="protein sequence ID" value="CAE7902429.1"/>
    <property type="molecule type" value="Genomic_DNA"/>
</dbReference>
<feature type="signal peptide" evidence="1">
    <location>
        <begin position="1"/>
        <end position="26"/>
    </location>
</feature>
<reference evidence="2" key="1">
    <citation type="submission" date="2021-02" db="EMBL/GenBank/DDBJ databases">
        <authorList>
            <person name="Dougan E. K."/>
            <person name="Rhodes N."/>
            <person name="Thang M."/>
            <person name="Chan C."/>
        </authorList>
    </citation>
    <scope>NUCLEOTIDE SEQUENCE</scope>
</reference>
<comment type="caution">
    <text evidence="2">The sequence shown here is derived from an EMBL/GenBank/DDBJ whole genome shotgun (WGS) entry which is preliminary data.</text>
</comment>
<sequence length="276" mass="31724">MVLTSLGKMSFVRTLSIAFGMGPCCACEEQSGDTLHVVQLSSEAIIPPVQQLSATDTFDMTISPKDAPDFLGKWATTERSPLHHLRSRIQLPRLRRLTRGYEGERNPEHQQELLLLFQDFVLELVSGLYLTTQTDSKEYADIHCQLHHDLQTLTLNLGGDCVTEYPLTGVLKIYRIIKHRDNFSAKRAVETNPLTSFPFQKMEHVVVLEFRHRKLPFVFAEELPAQRFLLCLELLIWRVQEESQLDNSMQHRIIPLFRKDQSEQLGGAMGFFDRRA</sequence>
<protein>
    <submittedName>
        <fullName evidence="2">Uncharacterized protein</fullName>
    </submittedName>
</protein>
<feature type="chain" id="PRO_5032943825" evidence="1">
    <location>
        <begin position="27"/>
        <end position="276"/>
    </location>
</feature>
<name>A0A813BHE1_9DINO</name>